<dbReference type="NCBIfam" id="TIGR01097">
    <property type="entry name" value="PhnE"/>
    <property type="match status" value="1"/>
</dbReference>
<evidence type="ECO:0000259" key="8">
    <source>
        <dbReference type="PROSITE" id="PS50928"/>
    </source>
</evidence>
<accession>A0A1G4RHY1</accession>
<dbReference type="InterPro" id="IPR035906">
    <property type="entry name" value="MetI-like_sf"/>
</dbReference>
<comment type="subcellular location">
    <subcellularLocation>
        <location evidence="1 6">Cell membrane</location>
        <topology evidence="1 6">Multi-pass membrane protein</topology>
    </subcellularLocation>
</comment>
<dbReference type="PANTHER" id="PTHR30043">
    <property type="entry name" value="PHOSPHONATES TRANSPORT SYSTEM PERMEASE PROTEIN"/>
    <property type="match status" value="1"/>
</dbReference>
<feature type="transmembrane region" description="Helical" evidence="6">
    <location>
        <begin position="480"/>
        <end position="501"/>
    </location>
</feature>
<dbReference type="PANTHER" id="PTHR30043:SF9">
    <property type="entry name" value="PHOSPHONATES TRANSPORT SYSTEM PERMEASE PROTEIN"/>
    <property type="match status" value="1"/>
</dbReference>
<keyword evidence="2 6" id="KW-0813">Transport</keyword>
<dbReference type="SUPFAM" id="SSF161098">
    <property type="entry name" value="MetI-like"/>
    <property type="match status" value="1"/>
</dbReference>
<dbReference type="CDD" id="cd06261">
    <property type="entry name" value="TM_PBP2"/>
    <property type="match status" value="1"/>
</dbReference>
<evidence type="ECO:0000313" key="9">
    <source>
        <dbReference type="EMBL" id="SCW56474.1"/>
    </source>
</evidence>
<feature type="compositionally biased region" description="Polar residues" evidence="7">
    <location>
        <begin position="107"/>
        <end position="137"/>
    </location>
</feature>
<keyword evidence="5 6" id="KW-0472">Membrane</keyword>
<protein>
    <submittedName>
        <fullName evidence="9">Phosphonate transport system permease protein</fullName>
    </submittedName>
</protein>
<feature type="transmembrane region" description="Helical" evidence="6">
    <location>
        <begin position="365"/>
        <end position="389"/>
    </location>
</feature>
<evidence type="ECO:0000256" key="3">
    <source>
        <dbReference type="ARBA" id="ARBA00022692"/>
    </source>
</evidence>
<dbReference type="GO" id="GO:0015416">
    <property type="term" value="F:ABC-type phosphonate transporter activity"/>
    <property type="evidence" value="ECO:0007669"/>
    <property type="project" value="InterPro"/>
</dbReference>
<evidence type="ECO:0000256" key="5">
    <source>
        <dbReference type="ARBA" id="ARBA00023136"/>
    </source>
</evidence>
<feature type="compositionally biased region" description="Low complexity" evidence="7">
    <location>
        <begin position="142"/>
        <end position="166"/>
    </location>
</feature>
<reference evidence="9 10" key="1">
    <citation type="submission" date="2016-10" db="EMBL/GenBank/DDBJ databases">
        <authorList>
            <person name="de Groot N.N."/>
        </authorList>
    </citation>
    <scope>NUCLEOTIDE SEQUENCE [LARGE SCALE GENOMIC DNA]</scope>
    <source>
        <strain evidence="9 10">CGMCC 1.3401</strain>
    </source>
</reference>
<dbReference type="Gene3D" id="1.10.3720.10">
    <property type="entry name" value="MetI-like"/>
    <property type="match status" value="1"/>
</dbReference>
<evidence type="ECO:0000256" key="6">
    <source>
        <dbReference type="RuleBase" id="RU363032"/>
    </source>
</evidence>
<dbReference type="Proteomes" id="UP000199542">
    <property type="component" value="Unassembled WGS sequence"/>
</dbReference>
<evidence type="ECO:0000256" key="1">
    <source>
        <dbReference type="ARBA" id="ARBA00004651"/>
    </source>
</evidence>
<dbReference type="AlphaFoldDB" id="A0A1G4RHY1"/>
<feature type="region of interest" description="Disordered" evidence="7">
    <location>
        <begin position="107"/>
        <end position="166"/>
    </location>
</feature>
<name>A0A1G4RHY1_9HYPH</name>
<feature type="transmembrane region" description="Helical" evidence="6">
    <location>
        <begin position="32"/>
        <end position="51"/>
    </location>
</feature>
<dbReference type="GO" id="GO:0005886">
    <property type="term" value="C:plasma membrane"/>
    <property type="evidence" value="ECO:0007669"/>
    <property type="project" value="UniProtKB-SubCell"/>
</dbReference>
<dbReference type="InterPro" id="IPR000515">
    <property type="entry name" value="MetI-like"/>
</dbReference>
<feature type="transmembrane region" description="Helical" evidence="6">
    <location>
        <begin position="318"/>
        <end position="344"/>
    </location>
</feature>
<keyword evidence="4 6" id="KW-1133">Transmembrane helix</keyword>
<evidence type="ECO:0000256" key="4">
    <source>
        <dbReference type="ARBA" id="ARBA00022989"/>
    </source>
</evidence>
<dbReference type="InterPro" id="IPR005769">
    <property type="entry name" value="PhnE/PtxC"/>
</dbReference>
<organism evidence="9 10">
    <name type="scientific">Rhizobium mongolense subsp. loessense</name>
    <dbReference type="NCBI Taxonomy" id="158890"/>
    <lineage>
        <taxon>Bacteria</taxon>
        <taxon>Pseudomonadati</taxon>
        <taxon>Pseudomonadota</taxon>
        <taxon>Alphaproteobacteria</taxon>
        <taxon>Hyphomicrobiales</taxon>
        <taxon>Rhizobiaceae</taxon>
        <taxon>Rhizobium/Agrobacterium group</taxon>
        <taxon>Rhizobium</taxon>
    </lineage>
</organism>
<dbReference type="PROSITE" id="PS50928">
    <property type="entry name" value="ABC_TM1"/>
    <property type="match status" value="1"/>
</dbReference>
<dbReference type="Pfam" id="PF00528">
    <property type="entry name" value="BPD_transp_1"/>
    <property type="match status" value="1"/>
</dbReference>
<gene>
    <name evidence="9" type="ORF">SAMN02927900_02707</name>
</gene>
<dbReference type="RefSeq" id="WP_092585342.1">
    <property type="nucleotide sequence ID" value="NZ_FMTM01000003.1"/>
</dbReference>
<proteinExistence type="inferred from homology"/>
<dbReference type="EMBL" id="FMTM01000003">
    <property type="protein sequence ID" value="SCW56474.1"/>
    <property type="molecule type" value="Genomic_DNA"/>
</dbReference>
<evidence type="ECO:0000256" key="7">
    <source>
        <dbReference type="SAM" id="MobiDB-lite"/>
    </source>
</evidence>
<comment type="similarity">
    <text evidence="6">Belongs to the binding-protein-dependent transport system permease family.</text>
</comment>
<evidence type="ECO:0000256" key="2">
    <source>
        <dbReference type="ARBA" id="ARBA00022448"/>
    </source>
</evidence>
<sequence>MNTLSPVQKADIAARHPQLVDTTSLRRYRAPLLVILAAGYVAFSFWFFAFAKVFSQADYSIAGTYLADWISFEVRPEIDMAADGTMKISYSRFDPLGEHPSPEWVQTEKSVVTHQTGRATPTASPSELQTKPKSSISLMAPGAAMGSSTSNGSGSSAQAPAATAPATVTEEVVTRAQIAMSSSSSIEMTANKAVLTRGEETVVVPMGRPDIRVDAPLPDWASQRRPGEKIIASFGFAGWAEVTTNDVKVHKRFLGWANFLFDTRSPFFGKSYSEIASLILSGPRIDPERSNLALAWDNILYNSEWQHLDVWTKLLQTIVMAFVGTLFASLVAFPLAFVAARNITRNRPANQVTKRFFDFLRSVDMLIWALFFTRGFGPGPLAGISAIFFTDTGTLGKLYSESLENIDEKQREGVRSVGASPIAVQRFGVLPQVLPVFASQALYFWESNTRSATIIGAVGAGGIGLKLWEAMRTNQDWENVGYMVLLILIVVFAFDAISNAIRSRLMGRR</sequence>
<keyword evidence="3 6" id="KW-0812">Transmembrane</keyword>
<feature type="domain" description="ABC transmembrane type-1" evidence="8">
    <location>
        <begin position="314"/>
        <end position="498"/>
    </location>
</feature>
<evidence type="ECO:0000313" key="10">
    <source>
        <dbReference type="Proteomes" id="UP000199542"/>
    </source>
</evidence>